<evidence type="ECO:0000313" key="2">
    <source>
        <dbReference type="Proteomes" id="UP000219338"/>
    </source>
</evidence>
<dbReference type="AlphaFoldDB" id="A0A284S1T2"/>
<accession>A0A284S1T2</accession>
<dbReference type="Proteomes" id="UP000219338">
    <property type="component" value="Unassembled WGS sequence"/>
</dbReference>
<evidence type="ECO:0000313" key="1">
    <source>
        <dbReference type="EMBL" id="SJL14958.1"/>
    </source>
</evidence>
<gene>
    <name evidence="1" type="ORF">ARMOST_18434</name>
</gene>
<proteinExistence type="predicted"/>
<dbReference type="EMBL" id="FUEG01000026">
    <property type="protein sequence ID" value="SJL14958.1"/>
    <property type="molecule type" value="Genomic_DNA"/>
</dbReference>
<reference evidence="2" key="1">
    <citation type="journal article" date="2017" name="Nat. Ecol. Evol.">
        <title>Genome expansion and lineage-specific genetic innovations in the forest pathogenic fungi Armillaria.</title>
        <authorList>
            <person name="Sipos G."/>
            <person name="Prasanna A.N."/>
            <person name="Walter M.C."/>
            <person name="O'Connor E."/>
            <person name="Balint B."/>
            <person name="Krizsan K."/>
            <person name="Kiss B."/>
            <person name="Hess J."/>
            <person name="Varga T."/>
            <person name="Slot J."/>
            <person name="Riley R."/>
            <person name="Boka B."/>
            <person name="Rigling D."/>
            <person name="Barry K."/>
            <person name="Lee J."/>
            <person name="Mihaltcheva S."/>
            <person name="LaButti K."/>
            <person name="Lipzen A."/>
            <person name="Waldron R."/>
            <person name="Moloney N.M."/>
            <person name="Sperisen C."/>
            <person name="Kredics L."/>
            <person name="Vagvoelgyi C."/>
            <person name="Patrignani A."/>
            <person name="Fitzpatrick D."/>
            <person name="Nagy I."/>
            <person name="Doyle S."/>
            <person name="Anderson J.B."/>
            <person name="Grigoriev I.V."/>
            <person name="Gueldener U."/>
            <person name="Muensterkoetter M."/>
            <person name="Nagy L.G."/>
        </authorList>
    </citation>
    <scope>NUCLEOTIDE SEQUENCE [LARGE SCALE GENOMIC DNA]</scope>
    <source>
        <strain evidence="2">C18/9</strain>
    </source>
</reference>
<protein>
    <submittedName>
        <fullName evidence="1">Uncharacterized protein</fullName>
    </submittedName>
</protein>
<keyword evidence="2" id="KW-1185">Reference proteome</keyword>
<sequence>MVDAFSLSRPCRVVRLSAQRDSHDTDFDGVQAKLGKFRIPNWKIILLNSSSQVLVWLDYYPIPNAASPTFGSRGRPRKISI</sequence>
<organism evidence="1 2">
    <name type="scientific">Armillaria ostoyae</name>
    <name type="common">Armillaria root rot fungus</name>
    <dbReference type="NCBI Taxonomy" id="47428"/>
    <lineage>
        <taxon>Eukaryota</taxon>
        <taxon>Fungi</taxon>
        <taxon>Dikarya</taxon>
        <taxon>Basidiomycota</taxon>
        <taxon>Agaricomycotina</taxon>
        <taxon>Agaricomycetes</taxon>
        <taxon>Agaricomycetidae</taxon>
        <taxon>Agaricales</taxon>
        <taxon>Marasmiineae</taxon>
        <taxon>Physalacriaceae</taxon>
        <taxon>Armillaria</taxon>
    </lineage>
</organism>
<name>A0A284S1T2_ARMOS</name>